<keyword evidence="3" id="KW-1185">Reference proteome</keyword>
<organism evidence="2 3">
    <name type="scientific">Adlercreutzia mucosicola</name>
    <dbReference type="NCBI Taxonomy" id="580026"/>
    <lineage>
        <taxon>Bacteria</taxon>
        <taxon>Bacillati</taxon>
        <taxon>Actinomycetota</taxon>
        <taxon>Coriobacteriia</taxon>
        <taxon>Eggerthellales</taxon>
        <taxon>Eggerthellaceae</taxon>
        <taxon>Adlercreutzia</taxon>
    </lineage>
</organism>
<evidence type="ECO:0000313" key="2">
    <source>
        <dbReference type="EMBL" id="MVX60091.1"/>
    </source>
</evidence>
<protein>
    <submittedName>
        <fullName evidence="2">Uncharacterized protein</fullName>
    </submittedName>
</protein>
<dbReference type="EMBL" id="WSRR01000002">
    <property type="protein sequence ID" value="MVX60091.1"/>
    <property type="molecule type" value="Genomic_DNA"/>
</dbReference>
<evidence type="ECO:0000313" key="3">
    <source>
        <dbReference type="Proteomes" id="UP000463388"/>
    </source>
</evidence>
<sequence>MSKAVKPASFEDFLGAPVRLSGRKGARAAASGGEMPAPVARPSSERGEKCPAASSQKVKVGLTIDEGLIDAVDDYIYLARKQGRRLKKNDVYEAALRQFLKAEGVDIR</sequence>
<proteinExistence type="predicted"/>
<comment type="caution">
    <text evidence="2">The sequence shown here is derived from an EMBL/GenBank/DDBJ whole genome shotgun (WGS) entry which is preliminary data.</text>
</comment>
<feature type="region of interest" description="Disordered" evidence="1">
    <location>
        <begin position="25"/>
        <end position="54"/>
    </location>
</feature>
<name>A0A6N8JJM4_9ACTN</name>
<evidence type="ECO:0000256" key="1">
    <source>
        <dbReference type="SAM" id="MobiDB-lite"/>
    </source>
</evidence>
<dbReference type="Proteomes" id="UP000463388">
    <property type="component" value="Unassembled WGS sequence"/>
</dbReference>
<reference evidence="2 3" key="1">
    <citation type="submission" date="2019-12" db="EMBL/GenBank/DDBJ databases">
        <title>Microbes associate with the intestines of laboratory mice.</title>
        <authorList>
            <person name="Navarre W."/>
            <person name="Wong E."/>
        </authorList>
    </citation>
    <scope>NUCLEOTIDE SEQUENCE [LARGE SCALE GENOMIC DNA]</scope>
    <source>
        <strain evidence="2 3">NM66_B29</strain>
    </source>
</reference>
<dbReference type="AlphaFoldDB" id="A0A6N8JJM4"/>
<accession>A0A6N8JJM4</accession>
<dbReference type="OrthoDB" id="9947287at2"/>
<dbReference type="RefSeq" id="WP_160344427.1">
    <property type="nucleotide sequence ID" value="NZ_WSRR01000002.1"/>
</dbReference>
<gene>
    <name evidence="2" type="ORF">GKZ27_01195</name>
</gene>